<reference evidence="2 3" key="1">
    <citation type="submission" date="2024-07" db="EMBL/GenBank/DDBJ databases">
        <title>Section-level genome sequencing and comparative genomics of Aspergillus sections Usti and Cavernicolus.</title>
        <authorList>
            <consortium name="Lawrence Berkeley National Laboratory"/>
            <person name="Nybo J.L."/>
            <person name="Vesth T.C."/>
            <person name="Theobald S."/>
            <person name="Frisvad J.C."/>
            <person name="Larsen T.O."/>
            <person name="Kjaerboelling I."/>
            <person name="Rothschild-Mancinelli K."/>
            <person name="Lyhne E.K."/>
            <person name="Kogle M.E."/>
            <person name="Barry K."/>
            <person name="Clum A."/>
            <person name="Na H."/>
            <person name="Ledsgaard L."/>
            <person name="Lin J."/>
            <person name="Lipzen A."/>
            <person name="Kuo A."/>
            <person name="Riley R."/>
            <person name="Mondo S."/>
            <person name="LaButti K."/>
            <person name="Haridas S."/>
            <person name="Pangalinan J."/>
            <person name="Salamov A.A."/>
            <person name="Simmons B.A."/>
            <person name="Magnuson J.K."/>
            <person name="Chen J."/>
            <person name="Drula E."/>
            <person name="Henrissat B."/>
            <person name="Wiebenga A."/>
            <person name="Lubbers R.J."/>
            <person name="Gomes A.C."/>
            <person name="Macurrencykelacurrency M.R."/>
            <person name="Stajich J."/>
            <person name="Grigoriev I.V."/>
            <person name="Mortensen U.H."/>
            <person name="De vries R.P."/>
            <person name="Baker S.E."/>
            <person name="Andersen M.R."/>
        </authorList>
    </citation>
    <scope>NUCLEOTIDE SEQUENCE [LARGE SCALE GENOMIC DNA]</scope>
    <source>
        <strain evidence="2 3">CBS 756.74</strain>
    </source>
</reference>
<dbReference type="PANTHER" id="PTHR40619:SF3">
    <property type="entry name" value="FUNGAL STAND N-TERMINAL GOODBYE DOMAIN-CONTAINING PROTEIN"/>
    <property type="match status" value="1"/>
</dbReference>
<feature type="compositionally biased region" description="Basic and acidic residues" evidence="1">
    <location>
        <begin position="19"/>
        <end position="41"/>
    </location>
</feature>
<evidence type="ECO:0000313" key="3">
    <source>
        <dbReference type="Proteomes" id="UP001610444"/>
    </source>
</evidence>
<feature type="compositionally biased region" description="Polar residues" evidence="1">
    <location>
        <begin position="45"/>
        <end position="63"/>
    </location>
</feature>
<dbReference type="EMBL" id="JBFXLR010000010">
    <property type="protein sequence ID" value="KAL2855279.1"/>
    <property type="molecule type" value="Genomic_DNA"/>
</dbReference>
<gene>
    <name evidence="2" type="ORF">BJX68DRAFT_253848</name>
</gene>
<name>A0ABR4KSL5_9EURO</name>
<protein>
    <submittedName>
        <fullName evidence="2">Uncharacterized protein</fullName>
    </submittedName>
</protein>
<sequence length="599" mass="66873">MAGVGGVGLSRQPPTVDFIDQKLPKHHTMFRDPPIHYEPSPDRYVSNSSPAQPMTSRSGNTPPTAFDVLDALDPTDDAYDLPPRPADTDIKAMKFWNWLFPLAMADLVSGSVPPPTKPEHSIRDKTDWESVYATLEAARGEYRTEDGIRRLFRKVRRRAADRAAPAAEAARTVSTLAPDSPFSTPVLGAVVVILDALKTTAEVRQQALAGFDGLVHLFSDVELFLGTFPRDENIQRASLSLTVSTLEAIEQAIHFFTTGGFMRGGKALLTGPQYGQALQQRLAQVNEKSQDLMTEASKSHIHDSRLCTYAVSHIAYLESRAPSPFPRARTPNVDTYVSQQALRRMLDTTDIHLTDIAVVTDTKSRLPAKERGQAEQIINRSAFRRWIVSPVSAKLLVHWDLDKSKTRSGISPLSGVCVTMLQALAAQPRFISLLWFVGRHVDRLSMGEYVGENAMLRSLIDQLLRQFDFDMRYFQHHIDPSCSQNDLLVLLDWLIRQIPRTHTVCCVIDGVALLEREELEDESLPVLSKLVQLANDPSIHAPLKLLLTSTPATTVVRGVFEDEDLILNVNALPRQSLPSSDERVMREMSATMFEEDKYM</sequence>
<organism evidence="2 3">
    <name type="scientific">Aspergillus pseudodeflectus</name>
    <dbReference type="NCBI Taxonomy" id="176178"/>
    <lineage>
        <taxon>Eukaryota</taxon>
        <taxon>Fungi</taxon>
        <taxon>Dikarya</taxon>
        <taxon>Ascomycota</taxon>
        <taxon>Pezizomycotina</taxon>
        <taxon>Eurotiomycetes</taxon>
        <taxon>Eurotiomycetidae</taxon>
        <taxon>Eurotiales</taxon>
        <taxon>Aspergillaceae</taxon>
        <taxon>Aspergillus</taxon>
        <taxon>Aspergillus subgen. Nidulantes</taxon>
    </lineage>
</organism>
<feature type="region of interest" description="Disordered" evidence="1">
    <location>
        <begin position="1"/>
        <end position="63"/>
    </location>
</feature>
<dbReference type="RefSeq" id="XP_070901935.1">
    <property type="nucleotide sequence ID" value="XM_071042796.1"/>
</dbReference>
<dbReference type="Proteomes" id="UP001610444">
    <property type="component" value="Unassembled WGS sequence"/>
</dbReference>
<accession>A0ABR4KSL5</accession>
<keyword evidence="3" id="KW-1185">Reference proteome</keyword>
<dbReference type="PANTHER" id="PTHR40619">
    <property type="entry name" value="FUNGAL STAND N-TERMINAL GOODBYE DOMAIN-CONTAINING PROTEIN"/>
    <property type="match status" value="1"/>
</dbReference>
<evidence type="ECO:0000256" key="1">
    <source>
        <dbReference type="SAM" id="MobiDB-lite"/>
    </source>
</evidence>
<evidence type="ECO:0000313" key="2">
    <source>
        <dbReference type="EMBL" id="KAL2855279.1"/>
    </source>
</evidence>
<comment type="caution">
    <text evidence="2">The sequence shown here is derived from an EMBL/GenBank/DDBJ whole genome shotgun (WGS) entry which is preliminary data.</text>
</comment>
<dbReference type="GeneID" id="98157960"/>
<proteinExistence type="predicted"/>